<organism evidence="7 8">
    <name type="scientific">Dendrosporobacter quercicolus</name>
    <dbReference type="NCBI Taxonomy" id="146817"/>
    <lineage>
        <taxon>Bacteria</taxon>
        <taxon>Bacillati</taxon>
        <taxon>Bacillota</taxon>
        <taxon>Negativicutes</taxon>
        <taxon>Selenomonadales</taxon>
        <taxon>Sporomusaceae</taxon>
        <taxon>Dendrosporobacter</taxon>
    </lineage>
</organism>
<evidence type="ECO:0000256" key="3">
    <source>
        <dbReference type="ARBA" id="ARBA00022989"/>
    </source>
</evidence>
<evidence type="ECO:0000259" key="6">
    <source>
        <dbReference type="Pfam" id="PF04357"/>
    </source>
</evidence>
<comment type="subcellular location">
    <subcellularLocation>
        <location evidence="1">Membrane</location>
        <topology evidence="1">Single-pass membrane protein</topology>
    </subcellularLocation>
</comment>
<dbReference type="PANTHER" id="PTHR36985:SF1">
    <property type="entry name" value="TRANSLOCATION AND ASSEMBLY MODULE SUBUNIT TAMB"/>
    <property type="match status" value="1"/>
</dbReference>
<sequence length="1428" mass="153198">MKYKAKVLMAAVLILAATLTAVWQNKSQELMATAASALSSELAGAIGTNVQVGSMKIGALNSIIIDGISIYDHKDQLLLSAEEVNVAISLWRILQGQTSIAAINAITVVRPVMTLSQRPDGQWNIEDLLDSTTSGDLALRLKLSLIEGTATINSTAGQWRLQNINGSLNLEQQSATGIKLSFAHQAATADIRGFWGGKHGSLTIKADHLALADYQALLPADGSIQLSEGTATAIEAIVSQNNGRISYAGEARIHDGAIRIDDIPLREIQGLITFTENDLNLFNTVKVFEQPLKLRGKITTFTTEPVLNLSASSPAFDPAAVKADFPVQGVIAFDADITGLAANPKVSGHFSLKQARVYEQTVQDAEIDLSYADQLLQLEDFRGKLLGGSVAAQGTVELQTQQFNLHIRGSQLDSAALADFVPGLSGYADIDIIAVGDQDIDRAVIFGTASMNAGRYQGIAFNGLNGSFYKNGPDLAIDYVNVGLGQGTATASGVMVNRRLNFSVRGNGLPLQVLAARQPELQLDGTAAFSGTVAGTAEHPDLQAEFTAVNGQVLAQPFTAASGKVRLSDDRLVLQNVALTDGAARHTIDGSIGLAGAQVVDLTVSSRQARAENLVKLLIPGEQLTGNVDNDIRLTGPLNNISASGHIVLSEGSFRGFLIARGSGGYALSNGQTTISDFVIHSLNTQVKIGGVIDPDQQLDLDITAQDVDIAKLHLRSPYPIGGQATFTGKLRGTPTSPVFTGRLSAERLSFNAQPLEQVAGNLNIVGDQIDITSFGFRQGDGSFTFSGGLNLSSEEIYGNVEVDNGQLAALLAILNTPLEGVDGRLNGKIVISGNMARPNVALTGQLNNGQLKKYPLDHIEIDVALSNNIVTVKQFTAQQGQGILAVYGTADLDGPLNLEVGGRDIDAGLITNWFDSSIETKGKLDFAAQVTGTVHSPSANVSLEITGGGVANATFDSLYGLLVLDQGNINVNQLMLSKGNYRASAYGVIPVAALTAQGRQQGAVKDQMDLKVRLDEADLSIMPLLTKEVAWAVGRTQGELAIGGTLVQPTVTGSILVKDGVMKLTSLADPIQKVGLDIQFAGDKMNLKTFEGLMGGGSYSLTGSAKWSGLTLDDYHFNLKLDKLGVKHKYFKGPLNGELTFDSGPRRPKLAGRLVFENATADIPYLPEMTADSPDIALDVEVIAGKKVRLYNPYMYDIWADGRVKFGGTTRRPDVSGRLTASRGTVSYLRTPFNIKEASAEFTQLGSFAPVIRLNAETRLDRTRIFLDINGPVGEMDFRLTAEPAMSQQEILSLLTLRSRYFDKQDGDDSGLGRDELLTLLDAGLQIRFVAELESAFRKAFGLDEFRLVRDTLDADSSETVRDREVYNIEIGKYLTDRFMLNYTMGVGYDDNNKIGFRYELTRRMSLIGSYDKLDGEMIGVETRFKF</sequence>
<dbReference type="STRING" id="146817.SAMN04488502_102414"/>
<evidence type="ECO:0000256" key="4">
    <source>
        <dbReference type="ARBA" id="ARBA00023136"/>
    </source>
</evidence>
<keyword evidence="4" id="KW-0472">Membrane</keyword>
<dbReference type="InterPro" id="IPR007452">
    <property type="entry name" value="TamB_C"/>
</dbReference>
<keyword evidence="8" id="KW-1185">Reference proteome</keyword>
<proteinExistence type="predicted"/>
<feature type="chain" id="PRO_5039169120" evidence="5">
    <location>
        <begin position="24"/>
        <end position="1428"/>
    </location>
</feature>
<feature type="signal peptide" evidence="5">
    <location>
        <begin position="1"/>
        <end position="23"/>
    </location>
</feature>
<evidence type="ECO:0000256" key="2">
    <source>
        <dbReference type="ARBA" id="ARBA00022692"/>
    </source>
</evidence>
<dbReference type="GO" id="GO:0005886">
    <property type="term" value="C:plasma membrane"/>
    <property type="evidence" value="ECO:0007669"/>
    <property type="project" value="InterPro"/>
</dbReference>
<gene>
    <name evidence="7" type="ORF">SAMN04488502_102414</name>
</gene>
<reference evidence="7 8" key="1">
    <citation type="submission" date="2016-10" db="EMBL/GenBank/DDBJ databases">
        <authorList>
            <person name="de Groot N.N."/>
        </authorList>
    </citation>
    <scope>NUCLEOTIDE SEQUENCE [LARGE SCALE GENOMIC DNA]</scope>
    <source>
        <strain evidence="7 8">DSM 1736</strain>
    </source>
</reference>
<keyword evidence="3" id="KW-1133">Transmembrane helix</keyword>
<dbReference type="EMBL" id="FNHB01000002">
    <property type="protein sequence ID" value="SDM18014.1"/>
    <property type="molecule type" value="Genomic_DNA"/>
</dbReference>
<dbReference type="GO" id="GO:0009306">
    <property type="term" value="P:protein secretion"/>
    <property type="evidence" value="ECO:0007669"/>
    <property type="project" value="InterPro"/>
</dbReference>
<evidence type="ECO:0000256" key="5">
    <source>
        <dbReference type="SAM" id="SignalP"/>
    </source>
</evidence>
<feature type="domain" description="Translocation and assembly module TamB C-terminal" evidence="6">
    <location>
        <begin position="1092"/>
        <end position="1428"/>
    </location>
</feature>
<name>A0A1G9R434_9FIRM</name>
<evidence type="ECO:0000256" key="1">
    <source>
        <dbReference type="ARBA" id="ARBA00004167"/>
    </source>
</evidence>
<evidence type="ECO:0000313" key="8">
    <source>
        <dbReference type="Proteomes" id="UP000214880"/>
    </source>
</evidence>
<protein>
    <submittedName>
        <fullName evidence="7">Translocation and assembly module TamB</fullName>
    </submittedName>
</protein>
<evidence type="ECO:0000313" key="7">
    <source>
        <dbReference type="EMBL" id="SDM18014.1"/>
    </source>
</evidence>
<dbReference type="Proteomes" id="UP000214880">
    <property type="component" value="Unassembled WGS sequence"/>
</dbReference>
<accession>A0A1G9R434</accession>
<dbReference type="Pfam" id="PF04357">
    <property type="entry name" value="TamB"/>
    <property type="match status" value="1"/>
</dbReference>
<dbReference type="PANTHER" id="PTHR36985">
    <property type="entry name" value="TRANSLOCATION AND ASSEMBLY MODULE SUBUNIT TAMB"/>
    <property type="match status" value="1"/>
</dbReference>
<keyword evidence="5" id="KW-0732">Signal</keyword>
<keyword evidence="2" id="KW-0812">Transmembrane</keyword>